<keyword evidence="2" id="KW-0732">Signal</keyword>
<accession>A0A0C2MLD9</accession>
<evidence type="ECO:0000313" key="4">
    <source>
        <dbReference type="Proteomes" id="UP000031668"/>
    </source>
</evidence>
<evidence type="ECO:0000256" key="2">
    <source>
        <dbReference type="SAM" id="SignalP"/>
    </source>
</evidence>
<protein>
    <submittedName>
        <fullName evidence="3">Uncharacterized protein</fullName>
    </submittedName>
</protein>
<feature type="region of interest" description="Disordered" evidence="1">
    <location>
        <begin position="84"/>
        <end position="116"/>
    </location>
</feature>
<proteinExistence type="predicted"/>
<feature type="chain" id="PRO_5002152366" evidence="2">
    <location>
        <begin position="24"/>
        <end position="116"/>
    </location>
</feature>
<comment type="caution">
    <text evidence="3">The sequence shown here is derived from an EMBL/GenBank/DDBJ whole genome shotgun (WGS) entry which is preliminary data.</text>
</comment>
<sequence length="116" mass="13590">MKASQILLLFIVIFVLATSDISGESEPELATTEEKHKQNVLDELPDLGEELERYWVELEKNNKGELGGIKMELMKHKVELEGHRGELERHKEELKRHKEELERHREKLGLPPEQKE</sequence>
<dbReference type="Proteomes" id="UP000031668">
    <property type="component" value="Unassembled WGS sequence"/>
</dbReference>
<name>A0A0C2MLD9_THEKT</name>
<gene>
    <name evidence="3" type="ORF">RF11_05169</name>
</gene>
<organism evidence="3 4">
    <name type="scientific">Thelohanellus kitauei</name>
    <name type="common">Myxosporean</name>
    <dbReference type="NCBI Taxonomy" id="669202"/>
    <lineage>
        <taxon>Eukaryota</taxon>
        <taxon>Metazoa</taxon>
        <taxon>Cnidaria</taxon>
        <taxon>Myxozoa</taxon>
        <taxon>Myxosporea</taxon>
        <taxon>Bivalvulida</taxon>
        <taxon>Platysporina</taxon>
        <taxon>Myxobolidae</taxon>
        <taxon>Thelohanellus</taxon>
    </lineage>
</organism>
<evidence type="ECO:0000313" key="3">
    <source>
        <dbReference type="EMBL" id="KII65145.1"/>
    </source>
</evidence>
<reference evidence="3 4" key="1">
    <citation type="journal article" date="2014" name="Genome Biol. Evol.">
        <title>The genome of the myxosporean Thelohanellus kitauei shows adaptations to nutrient acquisition within its fish host.</title>
        <authorList>
            <person name="Yang Y."/>
            <person name="Xiong J."/>
            <person name="Zhou Z."/>
            <person name="Huo F."/>
            <person name="Miao W."/>
            <person name="Ran C."/>
            <person name="Liu Y."/>
            <person name="Zhang J."/>
            <person name="Feng J."/>
            <person name="Wang M."/>
            <person name="Wang M."/>
            <person name="Wang L."/>
            <person name="Yao B."/>
        </authorList>
    </citation>
    <scope>NUCLEOTIDE SEQUENCE [LARGE SCALE GENOMIC DNA]</scope>
    <source>
        <strain evidence="3">Wuqing</strain>
    </source>
</reference>
<dbReference type="EMBL" id="JWZT01003993">
    <property type="protein sequence ID" value="KII65145.1"/>
    <property type="molecule type" value="Genomic_DNA"/>
</dbReference>
<evidence type="ECO:0000256" key="1">
    <source>
        <dbReference type="SAM" id="MobiDB-lite"/>
    </source>
</evidence>
<dbReference type="AlphaFoldDB" id="A0A0C2MLD9"/>
<feature type="signal peptide" evidence="2">
    <location>
        <begin position="1"/>
        <end position="23"/>
    </location>
</feature>
<keyword evidence="4" id="KW-1185">Reference proteome</keyword>